<dbReference type="RefSeq" id="WP_160553981.1">
    <property type="nucleotide sequence ID" value="NZ_CP047650.1"/>
</dbReference>
<proteinExistence type="predicted"/>
<feature type="signal peptide" evidence="2">
    <location>
        <begin position="1"/>
        <end position="35"/>
    </location>
</feature>
<keyword evidence="2" id="KW-0732">Signal</keyword>
<dbReference type="Gene3D" id="3.10.560.10">
    <property type="entry name" value="Outer membrane lipoprotein wza domain like"/>
    <property type="match status" value="1"/>
</dbReference>
<evidence type="ECO:0000256" key="2">
    <source>
        <dbReference type="SAM" id="SignalP"/>
    </source>
</evidence>
<organism evidence="3 4">
    <name type="scientific">Xylophilus rhododendri</name>
    <dbReference type="NCBI Taxonomy" id="2697032"/>
    <lineage>
        <taxon>Bacteria</taxon>
        <taxon>Pseudomonadati</taxon>
        <taxon>Pseudomonadota</taxon>
        <taxon>Betaproteobacteria</taxon>
        <taxon>Burkholderiales</taxon>
        <taxon>Xylophilus</taxon>
    </lineage>
</organism>
<keyword evidence="4" id="KW-1185">Reference proteome</keyword>
<dbReference type="InterPro" id="IPR010344">
    <property type="entry name" value="YbjH"/>
</dbReference>
<dbReference type="KEGG" id="xyk:GT347_20625"/>
<dbReference type="EMBL" id="CP047650">
    <property type="protein sequence ID" value="QHJ00171.1"/>
    <property type="molecule type" value="Genomic_DNA"/>
</dbReference>
<dbReference type="Pfam" id="PF06082">
    <property type="entry name" value="YjbH"/>
    <property type="match status" value="1"/>
</dbReference>
<sequence>MSRLHSFFAPSAVGLACRCAIALGCAATLATPALAATDTAEIVPGERLSAWLQRQRTGQNSYPIGLQWYVPEEKPDQHALKDRITRQLSALRADKAPTGISLSRWVGALPVTGRAVVGNPDDRWLQANPDQDPVLQPGQRVKLPPRPTTATVVLDDGALCQVPYRAGVMALDYLRACVEDPDQRDIVWIAQPDGRTFRYGAGTWNAQAQNPPAAGAWIWAPARSSGLPDGFSDDLIQLLATQGLAADGAGRPVGAPPESERSISASRQRDLPLTASDWGEIGLLQTPTARMAPAGETRFTYSHIQPYTRATVMLQPLDWLEGGFRYSQVSNQLYDPSLVISSQSYKDKSVDAKVRLWKESRWIPELAIGARDLGGTGLFSGEYFVANKRTGDLDWSLGLGWGYLGARGNLRNPFGLISEQFDTRPGSTTTGTTNNKAYFRGPTSLFGGVQWQTPIKPLILKLEYDGNAYEREPFNNPIKQRLPVNAGAVYRYSEAVDLTAGIERGNRAMFGVTFHGGLDTLAQPKLLDPPTPAVTDRMPAGDPAWSRTAADIEAQTGWAVDAISRRGDTLLVRLSFPRAAYLQARLDRMTAVLHRDAPASIRRFSIEFSEYGMRMGGKSIRRADWVALHTQGLSPAQRSEHNIAFSNAPLGAPTAVQDRDGQMLWTSDNGRLRGGLSPSLWQSLGGPDSFLLYQIGVQGAAEYRVTSNTWLTGGVNMRLLDNYDKFKYTAPSDLPRVRTQVREYVTTSRFTVSNLQLTHAEQWGENHFVMAYGGLLESMYGGLGGEYMYRRRASPLAFGVDVNRVRQRGFDQRFDFREYEVNTGHATVYWETGWNDLQVNLSVGQYLARDRGATLEISRRFANGVSIGAYATKTNVSSAQFGEGSFDKGIFVSFPFDAILPKSSSANGTILWQPLLRDGGAKLSRSQTLYGLTNTRSPRAFDYRPAQPAD</sequence>
<accession>A0A857J7Z6</accession>
<reference evidence="3 4" key="1">
    <citation type="submission" date="2020-01" db="EMBL/GenBank/DDBJ databases">
        <title>Genome sequencing of strain KACC 21265.</title>
        <authorList>
            <person name="Heo J."/>
            <person name="Kim S.-J."/>
            <person name="Kim J.-S."/>
            <person name="Hong S.-B."/>
            <person name="Kwon S.-W."/>
        </authorList>
    </citation>
    <scope>NUCLEOTIDE SEQUENCE [LARGE SCALE GENOMIC DNA]</scope>
    <source>
        <strain evidence="3 4">KACC 21265</strain>
    </source>
</reference>
<evidence type="ECO:0000313" key="4">
    <source>
        <dbReference type="Proteomes" id="UP000464787"/>
    </source>
</evidence>
<dbReference type="PROSITE" id="PS51257">
    <property type="entry name" value="PROKAR_LIPOPROTEIN"/>
    <property type="match status" value="1"/>
</dbReference>
<gene>
    <name evidence="3" type="ORF">GT347_20625</name>
</gene>
<dbReference type="AlphaFoldDB" id="A0A857J7Z6"/>
<name>A0A857J7Z6_9BURK</name>
<dbReference type="Proteomes" id="UP000464787">
    <property type="component" value="Chromosome"/>
</dbReference>
<protein>
    <submittedName>
        <fullName evidence="3">YjbH domain-containing protein</fullName>
    </submittedName>
</protein>
<evidence type="ECO:0000256" key="1">
    <source>
        <dbReference type="SAM" id="MobiDB-lite"/>
    </source>
</evidence>
<feature type="region of interest" description="Disordered" evidence="1">
    <location>
        <begin position="247"/>
        <end position="269"/>
    </location>
</feature>
<feature type="chain" id="PRO_5032763508" evidence="2">
    <location>
        <begin position="36"/>
        <end position="950"/>
    </location>
</feature>
<evidence type="ECO:0000313" key="3">
    <source>
        <dbReference type="EMBL" id="QHJ00171.1"/>
    </source>
</evidence>